<organism evidence="10 11">
    <name type="scientific">Linum tenue</name>
    <dbReference type="NCBI Taxonomy" id="586396"/>
    <lineage>
        <taxon>Eukaryota</taxon>
        <taxon>Viridiplantae</taxon>
        <taxon>Streptophyta</taxon>
        <taxon>Embryophyta</taxon>
        <taxon>Tracheophyta</taxon>
        <taxon>Spermatophyta</taxon>
        <taxon>Magnoliopsida</taxon>
        <taxon>eudicotyledons</taxon>
        <taxon>Gunneridae</taxon>
        <taxon>Pentapetalae</taxon>
        <taxon>rosids</taxon>
        <taxon>fabids</taxon>
        <taxon>Malpighiales</taxon>
        <taxon>Linaceae</taxon>
        <taxon>Linum</taxon>
    </lineage>
</organism>
<dbReference type="Pfam" id="PF00332">
    <property type="entry name" value="Glyco_hydro_17"/>
    <property type="match status" value="1"/>
</dbReference>
<feature type="signal peptide" evidence="9">
    <location>
        <begin position="1"/>
        <end position="36"/>
    </location>
</feature>
<comment type="similarity">
    <text evidence="2 8">Belongs to the glycosyl hydrolase 17 family.</text>
</comment>
<dbReference type="FunFam" id="3.20.20.80:FF:000010">
    <property type="entry name" value="glucan endo-1,3-beta-glucosidase, basic"/>
    <property type="match status" value="1"/>
</dbReference>
<protein>
    <recommendedName>
        <fullName evidence="3">glucan endo-1,3-beta-D-glucosidase</fullName>
        <ecNumber evidence="3">3.2.1.39</ecNumber>
    </recommendedName>
    <alternativeName>
        <fullName evidence="6">(1-&gt;3)-beta-glucan endohydrolase</fullName>
    </alternativeName>
    <alternativeName>
        <fullName evidence="7">Beta-1,3-endoglucanase</fullName>
    </alternativeName>
</protein>
<dbReference type="AlphaFoldDB" id="A0AAV0MGE6"/>
<evidence type="ECO:0000256" key="1">
    <source>
        <dbReference type="ARBA" id="ARBA00000382"/>
    </source>
</evidence>
<dbReference type="GO" id="GO:0005975">
    <property type="term" value="P:carbohydrate metabolic process"/>
    <property type="evidence" value="ECO:0007669"/>
    <property type="project" value="InterPro"/>
</dbReference>
<comment type="catalytic activity">
    <reaction evidence="1">
        <text>Hydrolysis of (1-&gt;3)-beta-D-glucosidic linkages in (1-&gt;3)-beta-D-glucans.</text>
        <dbReference type="EC" id="3.2.1.39"/>
    </reaction>
</comment>
<dbReference type="Proteomes" id="UP001154282">
    <property type="component" value="Unassembled WGS sequence"/>
</dbReference>
<evidence type="ECO:0000256" key="2">
    <source>
        <dbReference type="ARBA" id="ARBA00008773"/>
    </source>
</evidence>
<keyword evidence="5" id="KW-0326">Glycosidase</keyword>
<dbReference type="Gene3D" id="3.20.20.80">
    <property type="entry name" value="Glycosidases"/>
    <property type="match status" value="1"/>
</dbReference>
<evidence type="ECO:0000313" key="11">
    <source>
        <dbReference type="Proteomes" id="UP001154282"/>
    </source>
</evidence>
<evidence type="ECO:0000256" key="7">
    <source>
        <dbReference type="ARBA" id="ARBA00033417"/>
    </source>
</evidence>
<dbReference type="PANTHER" id="PTHR32227">
    <property type="entry name" value="GLUCAN ENDO-1,3-BETA-GLUCOSIDASE BG1-RELATED-RELATED"/>
    <property type="match status" value="1"/>
</dbReference>
<evidence type="ECO:0000256" key="3">
    <source>
        <dbReference type="ARBA" id="ARBA00012780"/>
    </source>
</evidence>
<proteinExistence type="inferred from homology"/>
<name>A0AAV0MGE6_9ROSI</name>
<evidence type="ECO:0000256" key="8">
    <source>
        <dbReference type="RuleBase" id="RU004335"/>
    </source>
</evidence>
<sequence>MGSPKSPIPKNNPLTNVSTVLLLLALLLASLHTTGAQIGVCYGRLGNNLPQPREVVALYNQNNIRRMRLYDPHPPALEALRGSNIELMLDVPNDQLQSVASSQGSADTWVRDNVVRYANVRFKYIVVGNEVKPNDNRLAPYLFRAMQNIQTAMDKAGLGSRIKVSTAFEYGFMGVTYPPSKGTFNSQYRNLLNPILSFLRNHNSPLCVNLYPFFSYRDNPGQIRLDYATFTAPSGLVSDPPLSYNNLFDAMLDATYSALEKEGMGSLNIVVSESGWSSAGGGPATTVDNARTYNNNLVRHVKGGTPKRRGPIETYIFAMFDEGNKDPELEKHFGLFNPNRQPKYPMNFN</sequence>
<reference evidence="10" key="1">
    <citation type="submission" date="2022-08" db="EMBL/GenBank/DDBJ databases">
        <authorList>
            <person name="Gutierrez-Valencia J."/>
        </authorList>
    </citation>
    <scope>NUCLEOTIDE SEQUENCE</scope>
</reference>
<dbReference type="SUPFAM" id="SSF51445">
    <property type="entry name" value="(Trans)glycosidases"/>
    <property type="match status" value="1"/>
</dbReference>
<keyword evidence="9" id="KW-0732">Signal</keyword>
<dbReference type="InterPro" id="IPR000490">
    <property type="entry name" value="Glyco_hydro_17"/>
</dbReference>
<evidence type="ECO:0000313" key="10">
    <source>
        <dbReference type="EMBL" id="CAI0445536.1"/>
    </source>
</evidence>
<dbReference type="InterPro" id="IPR017853">
    <property type="entry name" value="GH"/>
</dbReference>
<gene>
    <name evidence="10" type="ORF">LITE_LOCUS28610</name>
</gene>
<evidence type="ECO:0000256" key="6">
    <source>
        <dbReference type="ARBA" id="ARBA00033335"/>
    </source>
</evidence>
<accession>A0AAV0MGE6</accession>
<keyword evidence="4" id="KW-0378">Hydrolase</keyword>
<feature type="chain" id="PRO_5043426617" description="glucan endo-1,3-beta-D-glucosidase" evidence="9">
    <location>
        <begin position="37"/>
        <end position="349"/>
    </location>
</feature>
<evidence type="ECO:0000256" key="4">
    <source>
        <dbReference type="ARBA" id="ARBA00022801"/>
    </source>
</evidence>
<dbReference type="EMBL" id="CAMGYJ010000007">
    <property type="protein sequence ID" value="CAI0445536.1"/>
    <property type="molecule type" value="Genomic_DNA"/>
</dbReference>
<keyword evidence="11" id="KW-1185">Reference proteome</keyword>
<dbReference type="EC" id="3.2.1.39" evidence="3"/>
<evidence type="ECO:0000256" key="5">
    <source>
        <dbReference type="ARBA" id="ARBA00023295"/>
    </source>
</evidence>
<comment type="caution">
    <text evidence="10">The sequence shown here is derived from an EMBL/GenBank/DDBJ whole genome shotgun (WGS) entry which is preliminary data.</text>
</comment>
<dbReference type="GO" id="GO:0042973">
    <property type="term" value="F:glucan endo-1,3-beta-D-glucosidase activity"/>
    <property type="evidence" value="ECO:0007669"/>
    <property type="project" value="UniProtKB-EC"/>
</dbReference>
<dbReference type="InterPro" id="IPR044965">
    <property type="entry name" value="Glyco_hydro_17_plant"/>
</dbReference>
<evidence type="ECO:0000256" key="9">
    <source>
        <dbReference type="SAM" id="SignalP"/>
    </source>
</evidence>